<dbReference type="InterPro" id="IPR025398">
    <property type="entry name" value="DUF4371"/>
</dbReference>
<dbReference type="Pfam" id="PF14291">
    <property type="entry name" value="DUF4371"/>
    <property type="match status" value="1"/>
</dbReference>
<dbReference type="AlphaFoldDB" id="A0AAP0GP29"/>
<dbReference type="SMART" id="SM00597">
    <property type="entry name" value="ZnF_TTF"/>
    <property type="match status" value="1"/>
</dbReference>
<dbReference type="InterPro" id="IPR012337">
    <property type="entry name" value="RNaseH-like_sf"/>
</dbReference>
<protein>
    <recommendedName>
        <fullName evidence="2">TTF-type domain-containing protein</fullName>
    </recommendedName>
</protein>
<dbReference type="PANTHER" id="PTHR11697:SF230">
    <property type="entry name" value="ZINC FINGER, MYM DOMAIN CONTAINING 1"/>
    <property type="match status" value="1"/>
</dbReference>
<dbReference type="InterPro" id="IPR006580">
    <property type="entry name" value="Znf_TTF"/>
</dbReference>
<comment type="caution">
    <text evidence="3">The sequence shown here is derived from an EMBL/GenBank/DDBJ whole genome shotgun (WGS) entry which is preliminary data.</text>
</comment>
<evidence type="ECO:0000313" key="3">
    <source>
        <dbReference type="EMBL" id="KAK9057613.1"/>
    </source>
</evidence>
<dbReference type="InterPro" id="IPR008906">
    <property type="entry name" value="HATC_C_dom"/>
</dbReference>
<dbReference type="EMBL" id="JBCNJP010000023">
    <property type="protein sequence ID" value="KAK9057613.1"/>
    <property type="molecule type" value="Genomic_DNA"/>
</dbReference>
<dbReference type="SUPFAM" id="SSF53098">
    <property type="entry name" value="Ribonuclease H-like"/>
    <property type="match status" value="1"/>
</dbReference>
<evidence type="ECO:0000313" key="4">
    <source>
        <dbReference type="Proteomes" id="UP001408789"/>
    </source>
</evidence>
<evidence type="ECO:0000259" key="2">
    <source>
        <dbReference type="SMART" id="SM00597"/>
    </source>
</evidence>
<organism evidence="3 4">
    <name type="scientific">Deinandra increscens subsp. villosa</name>
    <dbReference type="NCBI Taxonomy" id="3103831"/>
    <lineage>
        <taxon>Eukaryota</taxon>
        <taxon>Viridiplantae</taxon>
        <taxon>Streptophyta</taxon>
        <taxon>Embryophyta</taxon>
        <taxon>Tracheophyta</taxon>
        <taxon>Spermatophyta</taxon>
        <taxon>Magnoliopsida</taxon>
        <taxon>eudicotyledons</taxon>
        <taxon>Gunneridae</taxon>
        <taxon>Pentapetalae</taxon>
        <taxon>asterids</taxon>
        <taxon>campanulids</taxon>
        <taxon>Asterales</taxon>
        <taxon>Asteraceae</taxon>
        <taxon>Asteroideae</taxon>
        <taxon>Heliantheae alliance</taxon>
        <taxon>Madieae</taxon>
        <taxon>Madiinae</taxon>
        <taxon>Deinandra</taxon>
    </lineage>
</organism>
<feature type="compositionally biased region" description="Basic and acidic residues" evidence="1">
    <location>
        <begin position="1"/>
        <end position="21"/>
    </location>
</feature>
<dbReference type="InterPro" id="IPR055298">
    <property type="entry name" value="AtLOH3-like"/>
</dbReference>
<dbReference type="Pfam" id="PF05699">
    <property type="entry name" value="Dimer_Tnp_hAT"/>
    <property type="match status" value="1"/>
</dbReference>
<name>A0AAP0GP29_9ASTR</name>
<feature type="domain" description="TTF-type" evidence="2">
    <location>
        <begin position="115"/>
        <end position="211"/>
    </location>
</feature>
<reference evidence="3 4" key="1">
    <citation type="submission" date="2024-04" db="EMBL/GenBank/DDBJ databases">
        <title>The reference genome of an endangered Asteraceae, Deinandra increscens subsp. villosa, native to the Central Coast of California.</title>
        <authorList>
            <person name="Guilliams M."/>
            <person name="Hasenstab-Lehman K."/>
            <person name="Meyer R."/>
            <person name="Mcevoy S."/>
        </authorList>
    </citation>
    <scope>NUCLEOTIDE SEQUENCE [LARGE SCALE GENOMIC DNA]</scope>
    <source>
        <tissue evidence="3">Leaf</tissue>
    </source>
</reference>
<dbReference type="GO" id="GO:0046983">
    <property type="term" value="F:protein dimerization activity"/>
    <property type="evidence" value="ECO:0007669"/>
    <property type="project" value="InterPro"/>
</dbReference>
<sequence length="819" mass="94594">MGKEKTIHSFFKRKESDEQGSSKRHKTSTTTSEAEARETQQERHGNVEGPLPQSNTNEVDTNEVDSSNFERDPGKRKQLWEYPPNLREQVRRFYLGEGPYQILLTEYPKDNSKKNPRKFQSSWFGVFPNWLEYSPTTDACYCFLCYIFCDKPNDSHGHDSFIVKGFKNWKKVRGKDCAFLKHISTTQHRSALIFKENLLNQASHIENVISKQNDELIMKNRLRLKTTIDVIRWLTFQACALRGHDESSTSKNRGNFLEMLQLLASYNDEVANVILGNAPYNSKYTSSDIQKEILNIIANRVRKSIRSEVGDSYYCVMVDESRDESKKEQMAIVLRFVDEKGIIRERFLGLVHVRDTLSATLKLSLWQQLSHNQFDVNKIRGQGYDGASNMRGEWNGLQALVLKDSPYAYYIHCFAHRLQLALVCASKEVWPVHKFFSDLVGIINVVCASSKRHDELQKAKQDEIKELLELGEIKSGKGKNQVGTLKRPGDTRWGSHFDSICSLLKMYNVTLTVLKRIMDDPSSKYTQRGDAYAVYGNLKSFEFVFILHLMKEIMGKTDTLSQALQKKTQDILNAMDQVATAKVSIDTFRNTGWDKFLEDVIFFCEKHQVTVPDMDSPYVSTNYRPRKNDLHVTFGHYYRADLFISTLDKQLHELNSRFSEHTMELLSLSASLASKEINVEDICLLVERYYPGDFTEQERIGLQYQLENLNIEMKNNIRLSGVSNLPDLCKTLVETQKRETYNLVDRVCRLILTLPVSTATTERAFSAMKIFKTRLRNKMSDEYLADSLVIYIEKEIAENFDSNSIIDEFKDLKGRRAEL</sequence>
<keyword evidence="4" id="KW-1185">Reference proteome</keyword>
<dbReference type="PANTHER" id="PTHR11697">
    <property type="entry name" value="GENERAL TRANSCRIPTION FACTOR 2-RELATED ZINC FINGER PROTEIN"/>
    <property type="match status" value="1"/>
</dbReference>
<dbReference type="Proteomes" id="UP001408789">
    <property type="component" value="Unassembled WGS sequence"/>
</dbReference>
<accession>A0AAP0GP29</accession>
<proteinExistence type="predicted"/>
<feature type="region of interest" description="Disordered" evidence="1">
    <location>
        <begin position="1"/>
        <end position="77"/>
    </location>
</feature>
<gene>
    <name evidence="3" type="ORF">SSX86_022449</name>
</gene>
<feature type="compositionally biased region" description="Polar residues" evidence="1">
    <location>
        <begin position="52"/>
        <end position="67"/>
    </location>
</feature>
<feature type="compositionally biased region" description="Basic and acidic residues" evidence="1">
    <location>
        <begin position="68"/>
        <end position="77"/>
    </location>
</feature>
<feature type="compositionally biased region" description="Basic and acidic residues" evidence="1">
    <location>
        <begin position="34"/>
        <end position="46"/>
    </location>
</feature>
<evidence type="ECO:0000256" key="1">
    <source>
        <dbReference type="SAM" id="MobiDB-lite"/>
    </source>
</evidence>